<dbReference type="SUPFAM" id="SSF51215">
    <property type="entry name" value="Regulatory protein AraC"/>
    <property type="match status" value="1"/>
</dbReference>
<dbReference type="Gene3D" id="1.10.10.60">
    <property type="entry name" value="Homeodomain-like"/>
    <property type="match status" value="1"/>
</dbReference>
<evidence type="ECO:0000259" key="4">
    <source>
        <dbReference type="PROSITE" id="PS01124"/>
    </source>
</evidence>
<dbReference type="InterPro" id="IPR037923">
    <property type="entry name" value="HTH-like"/>
</dbReference>
<dbReference type="CDD" id="cd06986">
    <property type="entry name" value="cupin_MmsR-like_N"/>
    <property type="match status" value="1"/>
</dbReference>
<dbReference type="InterPro" id="IPR020449">
    <property type="entry name" value="Tscrpt_reg_AraC-type_HTH"/>
</dbReference>
<dbReference type="EMBL" id="JBHTLP010000023">
    <property type="protein sequence ID" value="MFD1144657.1"/>
    <property type="molecule type" value="Genomic_DNA"/>
</dbReference>
<dbReference type="SUPFAM" id="SSF46689">
    <property type="entry name" value="Homeodomain-like"/>
    <property type="match status" value="2"/>
</dbReference>
<reference evidence="6" key="1">
    <citation type="journal article" date="2019" name="Int. J. Syst. Evol. Microbiol.">
        <title>The Global Catalogue of Microorganisms (GCM) 10K type strain sequencing project: providing services to taxonomists for standard genome sequencing and annotation.</title>
        <authorList>
            <consortium name="The Broad Institute Genomics Platform"/>
            <consortium name="The Broad Institute Genome Sequencing Center for Infectious Disease"/>
            <person name="Wu L."/>
            <person name="Ma J."/>
        </authorList>
    </citation>
    <scope>NUCLEOTIDE SEQUENCE [LARGE SCALE GENOMIC DNA]</scope>
    <source>
        <strain evidence="6">CCUG 55608</strain>
    </source>
</reference>
<dbReference type="Proteomes" id="UP001597116">
    <property type="component" value="Unassembled WGS sequence"/>
</dbReference>
<gene>
    <name evidence="5" type="ORF">ACFQ4C_26245</name>
</gene>
<accession>A0ABW3QDP7</accession>
<dbReference type="InterPro" id="IPR003313">
    <property type="entry name" value="AraC-bd"/>
</dbReference>
<evidence type="ECO:0000256" key="1">
    <source>
        <dbReference type="ARBA" id="ARBA00023015"/>
    </source>
</evidence>
<evidence type="ECO:0000313" key="6">
    <source>
        <dbReference type="Proteomes" id="UP001597116"/>
    </source>
</evidence>
<keyword evidence="6" id="KW-1185">Reference proteome</keyword>
<dbReference type="Pfam" id="PF02311">
    <property type="entry name" value="AraC_binding"/>
    <property type="match status" value="1"/>
</dbReference>
<organism evidence="5 6">
    <name type="scientific">Larkinella insperata</name>
    <dbReference type="NCBI Taxonomy" id="332158"/>
    <lineage>
        <taxon>Bacteria</taxon>
        <taxon>Pseudomonadati</taxon>
        <taxon>Bacteroidota</taxon>
        <taxon>Cytophagia</taxon>
        <taxon>Cytophagales</taxon>
        <taxon>Spirosomataceae</taxon>
        <taxon>Larkinella</taxon>
    </lineage>
</organism>
<dbReference type="PROSITE" id="PS01124">
    <property type="entry name" value="HTH_ARAC_FAMILY_2"/>
    <property type="match status" value="1"/>
</dbReference>
<evidence type="ECO:0000256" key="3">
    <source>
        <dbReference type="ARBA" id="ARBA00023163"/>
    </source>
</evidence>
<dbReference type="Gene3D" id="2.60.120.280">
    <property type="entry name" value="Regulatory protein AraC"/>
    <property type="match status" value="1"/>
</dbReference>
<evidence type="ECO:0000313" key="5">
    <source>
        <dbReference type="EMBL" id="MFD1144657.1"/>
    </source>
</evidence>
<keyword evidence="3" id="KW-0804">Transcription</keyword>
<name>A0ABW3QDP7_9BACT</name>
<dbReference type="Pfam" id="PF12833">
    <property type="entry name" value="HTH_18"/>
    <property type="match status" value="1"/>
</dbReference>
<dbReference type="InterPro" id="IPR018060">
    <property type="entry name" value="HTH_AraC"/>
</dbReference>
<sequence length="303" mass="34949">MLKKKEGFAGQRSYALPGELKKQIAVHPLCESLYITDIGYYPKAAFHDRERRKGSPQHILIYCIQGEGWYFLNDQRYSVKPNQMFILPADQAHRYGTDAQNPWTIYWLHFTGSRSHHFLDFLRPGHDSPGHDGPGHDFSPVTVSPQPERFQLFDDILAHVEMSFNLDNVIYANSSLSRFLATFNNAVYNPNPLTQPESDPISRTITFMKENLSKSLSLEELAQVAGMSASHYSAVFRTKVQSAPINFFTFLKIQEACRLLENTRYRIKEVAYQIGYSDPYHFSRVFSHVMGVSPRDFRQRRKA</sequence>
<feature type="domain" description="HTH araC/xylS-type" evidence="4">
    <location>
        <begin position="202"/>
        <end position="300"/>
    </location>
</feature>
<proteinExistence type="predicted"/>
<dbReference type="PROSITE" id="PS00041">
    <property type="entry name" value="HTH_ARAC_FAMILY_1"/>
    <property type="match status" value="1"/>
</dbReference>
<protein>
    <submittedName>
        <fullName evidence="5">AraC family transcriptional regulator</fullName>
    </submittedName>
</protein>
<dbReference type="InterPro" id="IPR018062">
    <property type="entry name" value="HTH_AraC-typ_CS"/>
</dbReference>
<dbReference type="RefSeq" id="WP_265993726.1">
    <property type="nucleotide sequence ID" value="NZ_CP110973.1"/>
</dbReference>
<keyword evidence="2" id="KW-0238">DNA-binding</keyword>
<dbReference type="PANTHER" id="PTHR43280">
    <property type="entry name" value="ARAC-FAMILY TRANSCRIPTIONAL REGULATOR"/>
    <property type="match status" value="1"/>
</dbReference>
<dbReference type="SMART" id="SM00342">
    <property type="entry name" value="HTH_ARAC"/>
    <property type="match status" value="1"/>
</dbReference>
<dbReference type="PANTHER" id="PTHR43280:SF30">
    <property type="entry name" value="MMSAB OPERON REGULATORY PROTEIN"/>
    <property type="match status" value="1"/>
</dbReference>
<dbReference type="PRINTS" id="PR00032">
    <property type="entry name" value="HTHARAC"/>
</dbReference>
<evidence type="ECO:0000256" key="2">
    <source>
        <dbReference type="ARBA" id="ARBA00023125"/>
    </source>
</evidence>
<comment type="caution">
    <text evidence="5">The sequence shown here is derived from an EMBL/GenBank/DDBJ whole genome shotgun (WGS) entry which is preliminary data.</text>
</comment>
<keyword evidence="1" id="KW-0805">Transcription regulation</keyword>
<dbReference type="InterPro" id="IPR009057">
    <property type="entry name" value="Homeodomain-like_sf"/>
</dbReference>